<evidence type="ECO:0000256" key="3">
    <source>
        <dbReference type="ARBA" id="ARBA00022692"/>
    </source>
</evidence>
<feature type="transmembrane region" description="Helical" evidence="6">
    <location>
        <begin position="78"/>
        <end position="97"/>
    </location>
</feature>
<dbReference type="PROSITE" id="PS50850">
    <property type="entry name" value="MFS"/>
    <property type="match status" value="1"/>
</dbReference>
<feature type="transmembrane region" description="Helical" evidence="6">
    <location>
        <begin position="103"/>
        <end position="125"/>
    </location>
</feature>
<keyword evidence="5 6" id="KW-0472">Membrane</keyword>
<feature type="transmembrane region" description="Helical" evidence="6">
    <location>
        <begin position="47"/>
        <end position="66"/>
    </location>
</feature>
<evidence type="ECO:0000256" key="2">
    <source>
        <dbReference type="ARBA" id="ARBA00022448"/>
    </source>
</evidence>
<name>A0ABV2TP09_9RHOO</name>
<evidence type="ECO:0000256" key="1">
    <source>
        <dbReference type="ARBA" id="ARBA00004141"/>
    </source>
</evidence>
<dbReference type="SUPFAM" id="SSF103473">
    <property type="entry name" value="MFS general substrate transporter"/>
    <property type="match status" value="1"/>
</dbReference>
<evidence type="ECO:0000313" key="8">
    <source>
        <dbReference type="EMBL" id="MET7014878.1"/>
    </source>
</evidence>
<evidence type="ECO:0000259" key="7">
    <source>
        <dbReference type="PROSITE" id="PS50850"/>
    </source>
</evidence>
<keyword evidence="2" id="KW-0813">Transport</keyword>
<organism evidence="8 9">
    <name type="scientific">Uliginosibacterium flavum</name>
    <dbReference type="NCBI Taxonomy" id="1396831"/>
    <lineage>
        <taxon>Bacteria</taxon>
        <taxon>Pseudomonadati</taxon>
        <taxon>Pseudomonadota</taxon>
        <taxon>Betaproteobacteria</taxon>
        <taxon>Rhodocyclales</taxon>
        <taxon>Zoogloeaceae</taxon>
        <taxon>Uliginosibacterium</taxon>
    </lineage>
</organism>
<dbReference type="Proteomes" id="UP001549691">
    <property type="component" value="Unassembled WGS sequence"/>
</dbReference>
<evidence type="ECO:0000256" key="5">
    <source>
        <dbReference type="ARBA" id="ARBA00023136"/>
    </source>
</evidence>
<protein>
    <submittedName>
        <fullName evidence="8">MFS transporter</fullName>
    </submittedName>
</protein>
<feature type="transmembrane region" description="Helical" evidence="6">
    <location>
        <begin position="344"/>
        <end position="363"/>
    </location>
</feature>
<keyword evidence="9" id="KW-1185">Reference proteome</keyword>
<dbReference type="InterPro" id="IPR036259">
    <property type="entry name" value="MFS_trans_sf"/>
</dbReference>
<evidence type="ECO:0000313" key="9">
    <source>
        <dbReference type="Proteomes" id="UP001549691"/>
    </source>
</evidence>
<sequence>MSAAPARLWHVVPALGVTQIIGWGSLYYSISVLASAMAASLDCSCSWIFGAFSVSLATSGLAAPAAGRAIDRLGGRAVLCAGSLLAALALALIALAPSLPWFFAGWLLAGIAMACCLYDAAFPALSQLAGAHYRRALTALTLFGGLASTAFWPLAWQLERSFDWRTALLSFAALHLLLCFPLHRWVLPKIPPKPPRTDSTSEPARPGLSPTLRRSLILLAAAFTLNAFVFSGIGAHVVGALSAATGEATQAVWIASLIGPLQVTGRILEFSVARRLSARMVGLTCFALTTLAMFLLWQAAELSVLALLFVIIYGAANGVMTIVRGTVPVELFGREQFGRINGQIAAPAFFAKACAPMLIALLLDQGGRYTQMALVLAVISAAAFVFYLKANQGLDRSDS</sequence>
<feature type="transmembrane region" description="Helical" evidence="6">
    <location>
        <begin position="20"/>
        <end position="41"/>
    </location>
</feature>
<dbReference type="PANTHER" id="PTHR43385:SF1">
    <property type="entry name" value="RIBOFLAVIN TRANSPORTER RIBJ"/>
    <property type="match status" value="1"/>
</dbReference>
<feature type="transmembrane region" description="Helical" evidence="6">
    <location>
        <begin position="369"/>
        <end position="388"/>
    </location>
</feature>
<dbReference type="EMBL" id="JBEWZI010000011">
    <property type="protein sequence ID" value="MET7014878.1"/>
    <property type="molecule type" value="Genomic_DNA"/>
</dbReference>
<feature type="transmembrane region" description="Helical" evidence="6">
    <location>
        <begin position="250"/>
        <end position="268"/>
    </location>
</feature>
<dbReference type="Pfam" id="PF07690">
    <property type="entry name" value="MFS_1"/>
    <property type="match status" value="1"/>
</dbReference>
<accession>A0ABV2TP09</accession>
<feature type="transmembrane region" description="Helical" evidence="6">
    <location>
        <begin position="167"/>
        <end position="187"/>
    </location>
</feature>
<comment type="subcellular location">
    <subcellularLocation>
        <location evidence="1">Membrane</location>
        <topology evidence="1">Multi-pass membrane protein</topology>
    </subcellularLocation>
</comment>
<dbReference type="RefSeq" id="WP_354601337.1">
    <property type="nucleotide sequence ID" value="NZ_JBEWZI010000011.1"/>
</dbReference>
<proteinExistence type="predicted"/>
<feature type="transmembrane region" description="Helical" evidence="6">
    <location>
        <begin position="137"/>
        <end position="155"/>
    </location>
</feature>
<feature type="domain" description="Major facilitator superfamily (MFS) profile" evidence="7">
    <location>
        <begin position="1"/>
        <end position="395"/>
    </location>
</feature>
<feature type="transmembrane region" description="Helical" evidence="6">
    <location>
        <begin position="280"/>
        <end position="297"/>
    </location>
</feature>
<feature type="transmembrane region" description="Helical" evidence="6">
    <location>
        <begin position="303"/>
        <end position="323"/>
    </location>
</feature>
<feature type="transmembrane region" description="Helical" evidence="6">
    <location>
        <begin position="216"/>
        <end position="238"/>
    </location>
</feature>
<gene>
    <name evidence="8" type="ORF">ABXR19_11815</name>
</gene>
<dbReference type="InterPro" id="IPR011701">
    <property type="entry name" value="MFS"/>
</dbReference>
<keyword evidence="4 6" id="KW-1133">Transmembrane helix</keyword>
<evidence type="ECO:0000256" key="6">
    <source>
        <dbReference type="SAM" id="Phobius"/>
    </source>
</evidence>
<reference evidence="8 9" key="1">
    <citation type="submission" date="2024-07" db="EMBL/GenBank/DDBJ databases">
        <title>Uliginosibacterium flavum JJ3220;KACC:17644.</title>
        <authorList>
            <person name="Kim M.K."/>
        </authorList>
    </citation>
    <scope>NUCLEOTIDE SEQUENCE [LARGE SCALE GENOMIC DNA]</scope>
    <source>
        <strain evidence="8 9">KACC:17644</strain>
    </source>
</reference>
<dbReference type="InterPro" id="IPR020846">
    <property type="entry name" value="MFS_dom"/>
</dbReference>
<keyword evidence="3 6" id="KW-0812">Transmembrane</keyword>
<evidence type="ECO:0000256" key="4">
    <source>
        <dbReference type="ARBA" id="ARBA00022989"/>
    </source>
</evidence>
<dbReference type="Gene3D" id="1.20.1250.20">
    <property type="entry name" value="MFS general substrate transporter like domains"/>
    <property type="match status" value="1"/>
</dbReference>
<dbReference type="PANTHER" id="PTHR43385">
    <property type="entry name" value="RIBOFLAVIN TRANSPORTER RIBJ"/>
    <property type="match status" value="1"/>
</dbReference>
<comment type="caution">
    <text evidence="8">The sequence shown here is derived from an EMBL/GenBank/DDBJ whole genome shotgun (WGS) entry which is preliminary data.</text>
</comment>
<dbReference type="InterPro" id="IPR052983">
    <property type="entry name" value="MFS_Riboflavin_Transporter"/>
</dbReference>